<gene>
    <name evidence="1" type="ORF">CTDIVETGP_1261</name>
</gene>
<dbReference type="OrthoDB" id="78172at2"/>
<dbReference type="Gene3D" id="3.40.50.1220">
    <property type="entry name" value="TPP-binding domain"/>
    <property type="match status" value="1"/>
</dbReference>
<dbReference type="Proteomes" id="UP000019482">
    <property type="component" value="Unassembled WGS sequence"/>
</dbReference>
<keyword evidence="2" id="KW-1185">Reference proteome</keyword>
<protein>
    <submittedName>
        <fullName evidence="1">Uncharacterized protein</fullName>
    </submittedName>
</protein>
<dbReference type="EMBL" id="CBXI010000022">
    <property type="protein sequence ID" value="CDL91191.1"/>
    <property type="molecule type" value="Genomic_DNA"/>
</dbReference>
<evidence type="ECO:0000313" key="2">
    <source>
        <dbReference type="Proteomes" id="UP000019482"/>
    </source>
</evidence>
<dbReference type="NCBIfam" id="NF041819">
    <property type="entry name" value="Dsr2"/>
    <property type="match status" value="1"/>
</dbReference>
<dbReference type="InterPro" id="IPR029035">
    <property type="entry name" value="DHS-like_NAD/FAD-binding_dom"/>
</dbReference>
<name>W6N4R3_CLOTY</name>
<sequence length="1246" mass="145822">MYDDVIKEIPAELMLYLNEIAERLWSGHAAVMVGAGFSKNAKKGDITKKKFLDWTQLGNVFYEKIYGTRPNGEQHYLNVLKLANEVQAAFGRSVLDQILRSQLPDKEYKPSELHIKLMELPWTDVFTTNYDTLLERSCVNVTSQKFDTVICKEDLVYSEKPRIIKLHGSFPSKRPFIITEEDYRKYPKDFAPFVNTVQQSLLENTLCLIGFSGNDPNFLQWIGWIQDNLGKENSPKLYLIGNFSLSDAQKKLLEQRNIILLDFSVCHGVNSSHEKALELFFDFLYSKKKIGNNLEWPKEEQLSHKTIENNPINEIKLVIREWEVTRENYPNWVILPEDRRGVLWENTNSSSYLIYSLSKLDAPDDLKFLFEFNWRMERCLYPINNLLGIYEKVIDRYNPFPNVLSIDNSITPQDAEYKTLPWPEIEQKWLELLSSLMRSYREEGLIDKWNSIDGKFKILYKFLSTELVAKLSYERCLCALFLLKITEVKDRIKEWPVNSSLPLWEAKRAGILAEIGDINAAAKLLEQSLSNIRKQLNLSPVSNNYLLVSQESYVMQLLDYVNCSIELRNYNFEGQNENRKRFNERWNNLKQYKCDPWNEQNLFEIKLGHKPVPSSNNNKKNDFDIGRVTTIYNFNNIDDEALTAYSFLRYCEELGTPFRIQNTFYSKKAVKGTLKRIVNKLPFWAFATLIRLGDVKVVSNVLDREYIYKMDISGIDLLIDNYLSAIENAFPDIALGNRFKKDNFAIVLASVIPEILSRLCVKCSDNARFKLLDFLNRIYLSENKHKFKKIFNLTKRLISSLSDKKQYELLPRLLKFPIVYGDKFIEKDFPDPFYFISINNEFKGNFAKIKIDNSVVGELIEKIKSNNSERKIATMRIEKLYKLDLLNKEQIEAFSCTLWSQIDQNSHFPKNTDFYKFAFLDLPHSETIKPEKLFKEYILKEPFPIQDLSKNKGISITNGNIPLFDEIIQGTKKLSLNNNYIKWSEDEVLIILDKLIKWWDSDKHYLKDDTPRMLVSLSDEFHNRFMYLVDILSNVIAPVLSININEEIKKNIQRLFKELNEYEIPCLQAKAACLQFIDDNKKNIYFDIVNAITSKNHSRIVDASYAIIKLCGITNISDILKVNINDILYLLSQQVKWRRREALVSTLNAIDIIISEYSHYLDEKLLSDLLIGLKYLCDESNPVYIEVDVDILDILSYRKSSAHLAFTLFQYFSNKKEDIPHIIIDWKNICFDKNEFAEIRNQWIKQ</sequence>
<organism evidence="1 2">
    <name type="scientific">Clostridium tyrobutyricum DIVETGP</name>
    <dbReference type="NCBI Taxonomy" id="1408889"/>
    <lineage>
        <taxon>Bacteria</taxon>
        <taxon>Bacillati</taxon>
        <taxon>Bacillota</taxon>
        <taxon>Clostridia</taxon>
        <taxon>Eubacteriales</taxon>
        <taxon>Clostridiaceae</taxon>
        <taxon>Clostridium</taxon>
    </lineage>
</organism>
<dbReference type="SUPFAM" id="SSF52467">
    <property type="entry name" value="DHS-like NAD/FAD-binding domain"/>
    <property type="match status" value="1"/>
</dbReference>
<dbReference type="AlphaFoldDB" id="W6N4R3"/>
<accession>W6N4R3</accession>
<proteinExistence type="predicted"/>
<dbReference type="Pfam" id="PF13289">
    <property type="entry name" value="SIR2_2"/>
    <property type="match status" value="1"/>
</dbReference>
<evidence type="ECO:0000313" key="1">
    <source>
        <dbReference type="EMBL" id="CDL91191.1"/>
    </source>
</evidence>
<comment type="caution">
    <text evidence="1">The sequence shown here is derived from an EMBL/GenBank/DDBJ whole genome shotgun (WGS) entry which is preliminary data.</text>
</comment>
<dbReference type="GeneID" id="29421021"/>
<reference evidence="1 2" key="1">
    <citation type="journal article" date="2015" name="Genome Announc.">
        <title>Draft Genome Sequence of Clostridium tyrobutyricum Strain DIVETGP, Isolated from Cow's Milk for Grana Padano Production.</title>
        <authorList>
            <person name="Soggiu A."/>
            <person name="Piras C."/>
            <person name="Gaiarsa S."/>
            <person name="Sassera D."/>
            <person name="Roncada P."/>
            <person name="Bendixen E."/>
            <person name="Brasca M."/>
            <person name="Bonizzi L."/>
        </authorList>
    </citation>
    <scope>NUCLEOTIDE SEQUENCE [LARGE SCALE GENOMIC DNA]</scope>
    <source>
        <strain evidence="1 2">DIVETGP</strain>
    </source>
</reference>
<dbReference type="RefSeq" id="WP_017895821.1">
    <property type="nucleotide sequence ID" value="NZ_CBXI010000022.1"/>
</dbReference>